<dbReference type="InterPro" id="IPR035965">
    <property type="entry name" value="PAS-like_dom_sf"/>
</dbReference>
<organism evidence="3 4">
    <name type="scientific">Aphanomyces astaci</name>
    <name type="common">Crayfish plague agent</name>
    <dbReference type="NCBI Taxonomy" id="112090"/>
    <lineage>
        <taxon>Eukaryota</taxon>
        <taxon>Sar</taxon>
        <taxon>Stramenopiles</taxon>
        <taxon>Oomycota</taxon>
        <taxon>Saprolegniomycetes</taxon>
        <taxon>Saprolegniales</taxon>
        <taxon>Verrucalvaceae</taxon>
        <taxon>Aphanomyces</taxon>
    </lineage>
</organism>
<name>A0A3R7BU67_APHAT</name>
<dbReference type="AlphaFoldDB" id="A0A3R7BU67"/>
<dbReference type="PROSITE" id="PS50112">
    <property type="entry name" value="PAS"/>
    <property type="match status" value="1"/>
</dbReference>
<reference evidence="3 4" key="1">
    <citation type="submission" date="2018-08" db="EMBL/GenBank/DDBJ databases">
        <title>Aphanomyces genome sequencing and annotation.</title>
        <authorList>
            <person name="Minardi D."/>
            <person name="Oidtmann B."/>
            <person name="Van Der Giezen M."/>
            <person name="Studholme D.J."/>
        </authorList>
    </citation>
    <scope>NUCLEOTIDE SEQUENCE [LARGE SCALE GENOMIC DNA]</scope>
    <source>
        <strain evidence="3 4">Da</strain>
    </source>
</reference>
<evidence type="ECO:0000313" key="4">
    <source>
        <dbReference type="Proteomes" id="UP000285430"/>
    </source>
</evidence>
<dbReference type="VEuPathDB" id="FungiDB:H257_15894"/>
<comment type="caution">
    <text evidence="3">The sequence shown here is derived from an EMBL/GenBank/DDBJ whole genome shotgun (WGS) entry which is preliminary data.</text>
</comment>
<dbReference type="SMART" id="SM00091">
    <property type="entry name" value="PAS"/>
    <property type="match status" value="1"/>
</dbReference>
<dbReference type="EMBL" id="QUTH01002864">
    <property type="protein sequence ID" value="RHZ23421.1"/>
    <property type="molecule type" value="Genomic_DNA"/>
</dbReference>
<evidence type="ECO:0000313" key="3">
    <source>
        <dbReference type="EMBL" id="RHZ23421.1"/>
    </source>
</evidence>
<protein>
    <recommendedName>
        <fullName evidence="2">PAS domain-containing protein</fullName>
    </recommendedName>
</protein>
<dbReference type="SUPFAM" id="SSF55785">
    <property type="entry name" value="PYP-like sensor domain (PAS domain)"/>
    <property type="match status" value="1"/>
</dbReference>
<feature type="domain" description="PAS" evidence="2">
    <location>
        <begin position="429"/>
        <end position="486"/>
    </location>
</feature>
<feature type="region of interest" description="Disordered" evidence="1">
    <location>
        <begin position="107"/>
        <end position="131"/>
    </location>
</feature>
<accession>A0A3R7BU67</accession>
<dbReference type="Proteomes" id="UP000285430">
    <property type="component" value="Unassembled WGS sequence"/>
</dbReference>
<proteinExistence type="predicted"/>
<dbReference type="CDD" id="cd14809">
    <property type="entry name" value="bZIP_AUREO-like"/>
    <property type="match status" value="1"/>
</dbReference>
<dbReference type="InterPro" id="IPR000014">
    <property type="entry name" value="PAS"/>
</dbReference>
<gene>
    <name evidence="3" type="ORF">DYB37_007358</name>
</gene>
<dbReference type="Gene3D" id="1.20.5.170">
    <property type="match status" value="1"/>
</dbReference>
<evidence type="ECO:0000259" key="2">
    <source>
        <dbReference type="PROSITE" id="PS50112"/>
    </source>
</evidence>
<dbReference type="Gene3D" id="3.30.450.20">
    <property type="entry name" value="PAS domain"/>
    <property type="match status" value="1"/>
</dbReference>
<evidence type="ECO:0000256" key="1">
    <source>
        <dbReference type="SAM" id="MobiDB-lite"/>
    </source>
</evidence>
<sequence length="493" mass="54506">MNPAHPLAQLFRPSCVEFGNRAQSTAIAAMDSNQFLIDDVMDSDDLGLIDGSYPFLANMSSMSLLQQQSQMQQQHNQAMPPMHNQRSKGPLTHSNMPTSNQYLHHNQQQQLRSGHMSPGRIDVDMMNQNNPAQANQSSLFQAYASQFGLKQPTMQMEGGANNNQHGDTSVEAYAALMGVKLESPRSMHKQHYQANDMSRAQLNAQFFESFSQQSAMPPSAAGPSGHLHGQNNMTSMTLPAGIGGGFHMNHHLQGLVPVDTTSAAAPAQLRAADHHAFDAKHTTADALVDGNVRIKAEKSFQFGGAVGSQTLSPEMLSSMIQSNRQSTADMTSQSFGSGGTWNACTSIFFVLLMQTHLSLMCGDHDVVADVDFDKDSVVSKADKSRERNRDHSRKSRLRKKAFVECLKTEVKQLQMYKDLCEQNADLIAMVSLDQDRKVTYLTASYNRVLGYHEKKVVHDDVSMFDLMHPDDVARVRSELNRVTKYQDILGGNI</sequence>
<dbReference type="CDD" id="cd00130">
    <property type="entry name" value="PAS"/>
    <property type="match status" value="1"/>
</dbReference>